<comment type="caution">
    <text evidence="1">The sequence shown here is derived from an EMBL/GenBank/DDBJ whole genome shotgun (WGS) entry which is preliminary data.</text>
</comment>
<proteinExistence type="predicted"/>
<accession>A0AAD4V2K0</accession>
<name>A0AAD4V2K0_PRUDU</name>
<reference evidence="1 2" key="1">
    <citation type="journal article" date="2022" name="G3 (Bethesda)">
        <title>Whole-genome sequence and methylome profiling of the almond [Prunus dulcis (Mill.) D.A. Webb] cultivar 'Nonpareil'.</title>
        <authorList>
            <person name="D'Amico-Willman K.M."/>
            <person name="Ouma W.Z."/>
            <person name="Meulia T."/>
            <person name="Sideli G.M."/>
            <person name="Gradziel T.M."/>
            <person name="Fresnedo-Ramirez J."/>
        </authorList>
    </citation>
    <scope>NUCLEOTIDE SEQUENCE [LARGE SCALE GENOMIC DNA]</scope>
    <source>
        <strain evidence="1">Clone GOH B32 T37-40</strain>
    </source>
</reference>
<protein>
    <submittedName>
        <fullName evidence="1">Uncharacterized protein</fullName>
    </submittedName>
</protein>
<evidence type="ECO:0000313" key="2">
    <source>
        <dbReference type="Proteomes" id="UP001054821"/>
    </source>
</evidence>
<keyword evidence="2" id="KW-1185">Reference proteome</keyword>
<dbReference type="AlphaFoldDB" id="A0AAD4V2K0"/>
<gene>
    <name evidence="1" type="ORF">L3X38_037152</name>
</gene>
<sequence length="125" mass="14658">MPPRARRSLELIPNEIARKKTFQKRKKIKKEDVDRKFEKLYPTWDDRIDEFSQVELIKLIGSLEAKIQASSKKIDFVEQNRNVSKAEEHHTNMCWKPTNQVPDQQTCPQFGAFNMISINTTILAL</sequence>
<dbReference type="Proteomes" id="UP001054821">
    <property type="component" value="Chromosome 7"/>
</dbReference>
<organism evidence="1 2">
    <name type="scientific">Prunus dulcis</name>
    <name type="common">Almond</name>
    <name type="synonym">Amygdalus dulcis</name>
    <dbReference type="NCBI Taxonomy" id="3755"/>
    <lineage>
        <taxon>Eukaryota</taxon>
        <taxon>Viridiplantae</taxon>
        <taxon>Streptophyta</taxon>
        <taxon>Embryophyta</taxon>
        <taxon>Tracheophyta</taxon>
        <taxon>Spermatophyta</taxon>
        <taxon>Magnoliopsida</taxon>
        <taxon>eudicotyledons</taxon>
        <taxon>Gunneridae</taxon>
        <taxon>Pentapetalae</taxon>
        <taxon>rosids</taxon>
        <taxon>fabids</taxon>
        <taxon>Rosales</taxon>
        <taxon>Rosaceae</taxon>
        <taxon>Amygdaloideae</taxon>
        <taxon>Amygdaleae</taxon>
        <taxon>Prunus</taxon>
    </lineage>
</organism>
<evidence type="ECO:0000313" key="1">
    <source>
        <dbReference type="EMBL" id="KAI5317445.1"/>
    </source>
</evidence>
<dbReference type="EMBL" id="JAJFAZ020000007">
    <property type="protein sequence ID" value="KAI5317445.1"/>
    <property type="molecule type" value="Genomic_DNA"/>
</dbReference>